<dbReference type="EMBL" id="CP036262">
    <property type="protein sequence ID" value="QDS95744.1"/>
    <property type="molecule type" value="Genomic_DNA"/>
</dbReference>
<reference evidence="2 3" key="1">
    <citation type="submission" date="2019-02" db="EMBL/GenBank/DDBJ databases">
        <title>Deep-cultivation of Planctomycetes and their phenomic and genomic characterization uncovers novel biology.</title>
        <authorList>
            <person name="Wiegand S."/>
            <person name="Jogler M."/>
            <person name="Boedeker C."/>
            <person name="Pinto D."/>
            <person name="Vollmers J."/>
            <person name="Rivas-Marin E."/>
            <person name="Kohn T."/>
            <person name="Peeters S.H."/>
            <person name="Heuer A."/>
            <person name="Rast P."/>
            <person name="Oberbeckmann S."/>
            <person name="Bunk B."/>
            <person name="Jeske O."/>
            <person name="Meyerdierks A."/>
            <person name="Storesund J.E."/>
            <person name="Kallscheuer N."/>
            <person name="Luecker S."/>
            <person name="Lage O.M."/>
            <person name="Pohl T."/>
            <person name="Merkel B.J."/>
            <person name="Hornburger P."/>
            <person name="Mueller R.-W."/>
            <person name="Bruemmer F."/>
            <person name="Labrenz M."/>
            <person name="Spormann A.M."/>
            <person name="Op den Camp H."/>
            <person name="Overmann J."/>
            <person name="Amann R."/>
            <person name="Jetten M.S.M."/>
            <person name="Mascher T."/>
            <person name="Medema M.H."/>
            <person name="Devos D.P."/>
            <person name="Kaster A.-K."/>
            <person name="Ovreas L."/>
            <person name="Rohde M."/>
            <person name="Galperin M.Y."/>
            <person name="Jogler C."/>
        </authorList>
    </citation>
    <scope>NUCLEOTIDE SEQUENCE [LARGE SCALE GENOMIC DNA]</scope>
    <source>
        <strain evidence="2 3">FF011L</strain>
    </source>
</reference>
<gene>
    <name evidence="2" type="ORF">FF011L_45440</name>
</gene>
<sequence length="355" mass="39911" precursor="true">MIRRPRLSVLLGIAIVAVFFSQPITAHADEPNQSGGLGPPIDLPNGSSGLIQQTGIVHFQMILGRLELDPPRHRKGTKSLRQTEPFELQERITVSSERGIPSLHYSWETNHHRVIVNVSDALNLHLHSQRPDLRTQIALVQPASGPIDVKLQLDTGELLESIEVPSLYHLQASHPEIFSQHIERLLPYLLPGPSIRQLRFEAERQLLTVTPNRPIPTYGSVQACVERLSDSRRAVRAAAEAELCAFGLPVLRHIDRFPAELLETEQRARLQRVRQHLQPRSSDTPARLASWLSSDHRYWNLATANFSHEEWLIADRFVHKTCGKHLDSVQPSPSGLRIADAIAPHMRSESYLGSP</sequence>
<dbReference type="KEGG" id="rml:FF011L_45440"/>
<keyword evidence="1" id="KW-0732">Signal</keyword>
<dbReference type="AlphaFoldDB" id="A0A517MLI2"/>
<evidence type="ECO:0000313" key="2">
    <source>
        <dbReference type="EMBL" id="QDS95744.1"/>
    </source>
</evidence>
<name>A0A517MLI2_9BACT</name>
<feature type="signal peptide" evidence="1">
    <location>
        <begin position="1"/>
        <end position="28"/>
    </location>
</feature>
<dbReference type="Proteomes" id="UP000320672">
    <property type="component" value="Chromosome"/>
</dbReference>
<keyword evidence="3" id="KW-1185">Reference proteome</keyword>
<dbReference type="RefSeq" id="WP_145353987.1">
    <property type="nucleotide sequence ID" value="NZ_CP036262.1"/>
</dbReference>
<accession>A0A517MLI2</accession>
<protein>
    <recommendedName>
        <fullName evidence="4">SLA1 homology domain-containing protein</fullName>
    </recommendedName>
</protein>
<organism evidence="2 3">
    <name type="scientific">Roseimaritima multifibrata</name>
    <dbReference type="NCBI Taxonomy" id="1930274"/>
    <lineage>
        <taxon>Bacteria</taxon>
        <taxon>Pseudomonadati</taxon>
        <taxon>Planctomycetota</taxon>
        <taxon>Planctomycetia</taxon>
        <taxon>Pirellulales</taxon>
        <taxon>Pirellulaceae</taxon>
        <taxon>Roseimaritima</taxon>
    </lineage>
</organism>
<dbReference type="OrthoDB" id="244061at2"/>
<evidence type="ECO:0000313" key="3">
    <source>
        <dbReference type="Proteomes" id="UP000320672"/>
    </source>
</evidence>
<evidence type="ECO:0008006" key="4">
    <source>
        <dbReference type="Google" id="ProtNLM"/>
    </source>
</evidence>
<feature type="chain" id="PRO_5022054991" description="SLA1 homology domain-containing protein" evidence="1">
    <location>
        <begin position="29"/>
        <end position="355"/>
    </location>
</feature>
<proteinExistence type="predicted"/>
<evidence type="ECO:0000256" key="1">
    <source>
        <dbReference type="SAM" id="SignalP"/>
    </source>
</evidence>